<evidence type="ECO:0000256" key="3">
    <source>
        <dbReference type="ARBA" id="ARBA00022737"/>
    </source>
</evidence>
<dbReference type="FunFam" id="3.30.160.60:FF:000045">
    <property type="entry name" value="ZFP69 zinc finger protein B"/>
    <property type="match status" value="1"/>
</dbReference>
<proteinExistence type="predicted"/>
<evidence type="ECO:0000256" key="1">
    <source>
        <dbReference type="ARBA" id="ARBA00004123"/>
    </source>
</evidence>
<reference evidence="11" key="1">
    <citation type="submission" date="2016-05" db="EMBL/GenBank/DDBJ databases">
        <title>Comparative genomics of biotechnologically important yeasts.</title>
        <authorList>
            <consortium name="DOE Joint Genome Institute"/>
            <person name="Riley R."/>
            <person name="Haridas S."/>
            <person name="Wolfe K.H."/>
            <person name="Lopes M.R."/>
            <person name="Hittinger C.T."/>
            <person name="Goker M."/>
            <person name="Salamov A."/>
            <person name="Wisecaver J."/>
            <person name="Long T.M."/>
            <person name="Aerts A.L."/>
            <person name="Barry K."/>
            <person name="Choi C."/>
            <person name="Clum A."/>
            <person name="Coughlan A.Y."/>
            <person name="Deshpande S."/>
            <person name="Douglass A.P."/>
            <person name="Hanson S.J."/>
            <person name="Klenk H.-P."/>
            <person name="Labutti K."/>
            <person name="Lapidus A."/>
            <person name="Lindquist E."/>
            <person name="Lipzen A."/>
            <person name="Meier-Kolthoff J.P."/>
            <person name="Ohm R.A."/>
            <person name="Otillar R.P."/>
            <person name="Pangilinan J."/>
            <person name="Peng Y."/>
            <person name="Rokas A."/>
            <person name="Rosa C.A."/>
            <person name="Scheuner C."/>
            <person name="Sibirny A.A."/>
            <person name="Slot J.C."/>
            <person name="Stielow J.B."/>
            <person name="Sun H."/>
            <person name="Kurtzman C.P."/>
            <person name="Blackwell M."/>
            <person name="Grigoriev I.V."/>
            <person name="Jeffries T.W."/>
        </authorList>
    </citation>
    <scope>NUCLEOTIDE SEQUENCE [LARGE SCALE GENOMIC DNA]</scope>
    <source>
        <strain evidence="11">NRRL Y-17324</strain>
    </source>
</reference>
<name>A0A1E4SS42_9ASCO</name>
<keyword evidence="3" id="KW-0677">Repeat</keyword>
<dbReference type="AlphaFoldDB" id="A0A1E4SS42"/>
<dbReference type="SUPFAM" id="SSF57667">
    <property type="entry name" value="beta-beta-alpha zinc fingers"/>
    <property type="match status" value="1"/>
</dbReference>
<dbReference type="OrthoDB" id="6077919at2759"/>
<evidence type="ECO:0000313" key="11">
    <source>
        <dbReference type="Proteomes" id="UP000094285"/>
    </source>
</evidence>
<evidence type="ECO:0000256" key="7">
    <source>
        <dbReference type="ARBA" id="ARBA00023242"/>
    </source>
</evidence>
<protein>
    <recommendedName>
        <fullName evidence="9">C2H2-type domain-containing protein</fullName>
    </recommendedName>
</protein>
<dbReference type="STRING" id="984487.A0A1E4SS42"/>
<sequence length="76" mass="9392">MTPETARRNRCKICNKQFKRPSSLQTHYNMHTGEKIYKCEWKECGKLFSVKSNMTRHYRLHERDLKRDQEMQMRKN</sequence>
<dbReference type="GO" id="GO:0005667">
    <property type="term" value="C:transcription regulator complex"/>
    <property type="evidence" value="ECO:0007669"/>
    <property type="project" value="TreeGrafter"/>
</dbReference>
<evidence type="ECO:0000259" key="9">
    <source>
        <dbReference type="PROSITE" id="PS50157"/>
    </source>
</evidence>
<dbReference type="PANTHER" id="PTHR14003:SF20">
    <property type="entry name" value="FINGER DOMAIN PROTEIN, PUTATIVE (AFU_ORTHOLOGUE AFUA_4G10380)-RELATED"/>
    <property type="match status" value="1"/>
</dbReference>
<keyword evidence="6" id="KW-0238">DNA-binding</keyword>
<dbReference type="GO" id="GO:0000785">
    <property type="term" value="C:chromatin"/>
    <property type="evidence" value="ECO:0007669"/>
    <property type="project" value="TreeGrafter"/>
</dbReference>
<dbReference type="EMBL" id="KV453909">
    <property type="protein sequence ID" value="ODV82330.1"/>
    <property type="molecule type" value="Genomic_DNA"/>
</dbReference>
<dbReference type="GO" id="GO:0005634">
    <property type="term" value="C:nucleus"/>
    <property type="evidence" value="ECO:0007669"/>
    <property type="project" value="UniProtKB-SubCell"/>
</dbReference>
<evidence type="ECO:0000256" key="2">
    <source>
        <dbReference type="ARBA" id="ARBA00022723"/>
    </source>
</evidence>
<dbReference type="GeneID" id="30983342"/>
<keyword evidence="11" id="KW-1185">Reference proteome</keyword>
<evidence type="ECO:0000256" key="6">
    <source>
        <dbReference type="ARBA" id="ARBA00023125"/>
    </source>
</evidence>
<keyword evidence="4 8" id="KW-0863">Zinc-finger</keyword>
<dbReference type="InterPro" id="IPR036236">
    <property type="entry name" value="Znf_C2H2_sf"/>
</dbReference>
<dbReference type="SMART" id="SM00355">
    <property type="entry name" value="ZnF_C2H2"/>
    <property type="match status" value="2"/>
</dbReference>
<dbReference type="PANTHER" id="PTHR14003">
    <property type="entry name" value="TRANSCRIPTIONAL REPRESSOR PROTEIN YY"/>
    <property type="match status" value="1"/>
</dbReference>
<dbReference type="PROSITE" id="PS50157">
    <property type="entry name" value="ZINC_FINGER_C2H2_2"/>
    <property type="match status" value="2"/>
</dbReference>
<dbReference type="InterPro" id="IPR013087">
    <property type="entry name" value="Znf_C2H2_type"/>
</dbReference>
<keyword evidence="7" id="KW-0539">Nucleus</keyword>
<evidence type="ECO:0000256" key="5">
    <source>
        <dbReference type="ARBA" id="ARBA00022833"/>
    </source>
</evidence>
<keyword evidence="5" id="KW-0862">Zinc</keyword>
<comment type="subcellular location">
    <subcellularLocation>
        <location evidence="1">Nucleus</location>
    </subcellularLocation>
</comment>
<dbReference type="RefSeq" id="XP_020067452.1">
    <property type="nucleotide sequence ID" value="XM_020209206.1"/>
</dbReference>
<gene>
    <name evidence="10" type="ORF">CANTADRAFT_45374</name>
</gene>
<feature type="domain" description="C2H2-type" evidence="9">
    <location>
        <begin position="37"/>
        <end position="66"/>
    </location>
</feature>
<dbReference type="Pfam" id="PF00096">
    <property type="entry name" value="zf-C2H2"/>
    <property type="match status" value="1"/>
</dbReference>
<dbReference type="FunFam" id="3.30.160.60:FF:000690">
    <property type="entry name" value="Zinc finger protein 354C"/>
    <property type="match status" value="1"/>
</dbReference>
<keyword evidence="2" id="KW-0479">Metal-binding</keyword>
<dbReference type="Pfam" id="PF12874">
    <property type="entry name" value="zf-met"/>
    <property type="match status" value="1"/>
</dbReference>
<dbReference type="PROSITE" id="PS00028">
    <property type="entry name" value="ZINC_FINGER_C2H2_1"/>
    <property type="match status" value="2"/>
</dbReference>
<accession>A0A1E4SS42</accession>
<dbReference type="Gene3D" id="3.30.160.60">
    <property type="entry name" value="Classic Zinc Finger"/>
    <property type="match status" value="2"/>
</dbReference>
<evidence type="ECO:0000256" key="8">
    <source>
        <dbReference type="PROSITE-ProRule" id="PRU00042"/>
    </source>
</evidence>
<dbReference type="GO" id="GO:0000978">
    <property type="term" value="F:RNA polymerase II cis-regulatory region sequence-specific DNA binding"/>
    <property type="evidence" value="ECO:0007669"/>
    <property type="project" value="TreeGrafter"/>
</dbReference>
<dbReference type="GO" id="GO:0008270">
    <property type="term" value="F:zinc ion binding"/>
    <property type="evidence" value="ECO:0007669"/>
    <property type="project" value="UniProtKB-KW"/>
</dbReference>
<organism evidence="10 11">
    <name type="scientific">Suhomyces tanzawaensis NRRL Y-17324</name>
    <dbReference type="NCBI Taxonomy" id="984487"/>
    <lineage>
        <taxon>Eukaryota</taxon>
        <taxon>Fungi</taxon>
        <taxon>Dikarya</taxon>
        <taxon>Ascomycota</taxon>
        <taxon>Saccharomycotina</taxon>
        <taxon>Pichiomycetes</taxon>
        <taxon>Debaryomycetaceae</taxon>
        <taxon>Suhomyces</taxon>
    </lineage>
</organism>
<dbReference type="Proteomes" id="UP000094285">
    <property type="component" value="Unassembled WGS sequence"/>
</dbReference>
<dbReference type="GO" id="GO:0000981">
    <property type="term" value="F:DNA-binding transcription factor activity, RNA polymerase II-specific"/>
    <property type="evidence" value="ECO:0007669"/>
    <property type="project" value="TreeGrafter"/>
</dbReference>
<evidence type="ECO:0000313" key="10">
    <source>
        <dbReference type="EMBL" id="ODV82330.1"/>
    </source>
</evidence>
<evidence type="ECO:0000256" key="4">
    <source>
        <dbReference type="ARBA" id="ARBA00022771"/>
    </source>
</evidence>
<feature type="domain" description="C2H2-type" evidence="9">
    <location>
        <begin position="9"/>
        <end position="36"/>
    </location>
</feature>